<evidence type="ECO:0000256" key="2">
    <source>
        <dbReference type="ARBA" id="ARBA00005528"/>
    </source>
</evidence>
<dbReference type="InterPro" id="IPR015947">
    <property type="entry name" value="PUA-like_sf"/>
</dbReference>
<comment type="function">
    <text evidence="10 12">Specifically methylates the N3 position of the uracil ring of uridine 1498 (m3U1498) in 16S rRNA. Acts on the fully assembled 30S ribosomal subunit.</text>
</comment>
<dbReference type="CDD" id="cd18084">
    <property type="entry name" value="RsmE-like"/>
    <property type="match status" value="1"/>
</dbReference>
<keyword evidence="9 12" id="KW-0949">S-adenosyl-L-methionine</keyword>
<evidence type="ECO:0000256" key="6">
    <source>
        <dbReference type="ARBA" id="ARBA00022552"/>
    </source>
</evidence>
<dbReference type="InterPro" id="IPR029028">
    <property type="entry name" value="Alpha/beta_knot_MTases"/>
</dbReference>
<accession>A0ABN1JRP1</accession>
<dbReference type="InterPro" id="IPR046886">
    <property type="entry name" value="RsmE_MTase_dom"/>
</dbReference>
<dbReference type="Pfam" id="PF04452">
    <property type="entry name" value="Methyltrans_RNA"/>
    <property type="match status" value="1"/>
</dbReference>
<dbReference type="NCBIfam" id="TIGR00046">
    <property type="entry name" value="RsmE family RNA methyltransferase"/>
    <property type="match status" value="1"/>
</dbReference>
<name>A0ABN1JRP1_9BURK</name>
<keyword evidence="5 12" id="KW-0963">Cytoplasm</keyword>
<dbReference type="EC" id="2.1.1.193" evidence="3 12"/>
<keyword evidence="7 12" id="KW-0489">Methyltransferase</keyword>
<keyword evidence="16" id="KW-1185">Reference proteome</keyword>
<evidence type="ECO:0000313" key="16">
    <source>
        <dbReference type="Proteomes" id="UP001500279"/>
    </source>
</evidence>
<dbReference type="SUPFAM" id="SSF75217">
    <property type="entry name" value="alpha/beta knot"/>
    <property type="match status" value="1"/>
</dbReference>
<protein>
    <recommendedName>
        <fullName evidence="4 12">Ribosomal RNA small subunit methyltransferase E</fullName>
        <ecNumber evidence="3 12">2.1.1.193</ecNumber>
    </recommendedName>
</protein>
<dbReference type="EMBL" id="BAAAEW010000004">
    <property type="protein sequence ID" value="GAA0744873.1"/>
    <property type="molecule type" value="Genomic_DNA"/>
</dbReference>
<dbReference type="PANTHER" id="PTHR30027">
    <property type="entry name" value="RIBOSOMAL RNA SMALL SUBUNIT METHYLTRANSFERASE E"/>
    <property type="match status" value="1"/>
</dbReference>
<gene>
    <name evidence="15" type="ORF">GCM10009107_10870</name>
</gene>
<dbReference type="Pfam" id="PF20260">
    <property type="entry name" value="PUA_4"/>
    <property type="match status" value="1"/>
</dbReference>
<evidence type="ECO:0000256" key="5">
    <source>
        <dbReference type="ARBA" id="ARBA00022490"/>
    </source>
</evidence>
<comment type="catalytic activity">
    <reaction evidence="11 12">
        <text>uridine(1498) in 16S rRNA + S-adenosyl-L-methionine = N(3)-methyluridine(1498) in 16S rRNA + S-adenosyl-L-homocysteine + H(+)</text>
        <dbReference type="Rhea" id="RHEA:42920"/>
        <dbReference type="Rhea" id="RHEA-COMP:10283"/>
        <dbReference type="Rhea" id="RHEA-COMP:10284"/>
        <dbReference type="ChEBI" id="CHEBI:15378"/>
        <dbReference type="ChEBI" id="CHEBI:57856"/>
        <dbReference type="ChEBI" id="CHEBI:59789"/>
        <dbReference type="ChEBI" id="CHEBI:65315"/>
        <dbReference type="ChEBI" id="CHEBI:74502"/>
        <dbReference type="EC" id="2.1.1.193"/>
    </reaction>
</comment>
<evidence type="ECO:0000259" key="13">
    <source>
        <dbReference type="Pfam" id="PF04452"/>
    </source>
</evidence>
<comment type="subcellular location">
    <subcellularLocation>
        <location evidence="1 12">Cytoplasm</location>
    </subcellularLocation>
</comment>
<dbReference type="Gene3D" id="3.40.1280.10">
    <property type="match status" value="1"/>
</dbReference>
<organism evidence="15 16">
    <name type="scientific">Ideonella azotifigens</name>
    <dbReference type="NCBI Taxonomy" id="513160"/>
    <lineage>
        <taxon>Bacteria</taxon>
        <taxon>Pseudomonadati</taxon>
        <taxon>Pseudomonadota</taxon>
        <taxon>Betaproteobacteria</taxon>
        <taxon>Burkholderiales</taxon>
        <taxon>Sphaerotilaceae</taxon>
        <taxon>Ideonella</taxon>
    </lineage>
</organism>
<proteinExistence type="inferred from homology"/>
<dbReference type="NCBIfam" id="NF008692">
    <property type="entry name" value="PRK11713.1-5"/>
    <property type="match status" value="1"/>
</dbReference>
<feature type="domain" description="Ribosomal RNA small subunit methyltransferase E methyltransferase" evidence="13">
    <location>
        <begin position="74"/>
        <end position="243"/>
    </location>
</feature>
<evidence type="ECO:0000256" key="8">
    <source>
        <dbReference type="ARBA" id="ARBA00022679"/>
    </source>
</evidence>
<evidence type="ECO:0000256" key="12">
    <source>
        <dbReference type="PIRNR" id="PIRNR015601"/>
    </source>
</evidence>
<evidence type="ECO:0000313" key="15">
    <source>
        <dbReference type="EMBL" id="GAA0744873.1"/>
    </source>
</evidence>
<dbReference type="PANTHER" id="PTHR30027:SF3">
    <property type="entry name" value="16S RRNA (URACIL(1498)-N(3))-METHYLTRANSFERASE"/>
    <property type="match status" value="1"/>
</dbReference>
<evidence type="ECO:0000256" key="9">
    <source>
        <dbReference type="ARBA" id="ARBA00022691"/>
    </source>
</evidence>
<evidence type="ECO:0000256" key="4">
    <source>
        <dbReference type="ARBA" id="ARBA00013673"/>
    </source>
</evidence>
<dbReference type="InterPro" id="IPR029026">
    <property type="entry name" value="tRNA_m1G_MTases_N"/>
</dbReference>
<evidence type="ECO:0000256" key="11">
    <source>
        <dbReference type="ARBA" id="ARBA00047944"/>
    </source>
</evidence>
<evidence type="ECO:0000256" key="7">
    <source>
        <dbReference type="ARBA" id="ARBA00022603"/>
    </source>
</evidence>
<dbReference type="InterPro" id="IPR046887">
    <property type="entry name" value="RsmE_PUA-like"/>
</dbReference>
<dbReference type="Gene3D" id="2.40.240.20">
    <property type="entry name" value="Hypothetical PUA domain-like, domain 1"/>
    <property type="match status" value="1"/>
</dbReference>
<evidence type="ECO:0000256" key="1">
    <source>
        <dbReference type="ARBA" id="ARBA00004496"/>
    </source>
</evidence>
<comment type="caution">
    <text evidence="15">The sequence shown here is derived from an EMBL/GenBank/DDBJ whole genome shotgun (WGS) entry which is preliminary data.</text>
</comment>
<dbReference type="SUPFAM" id="SSF88697">
    <property type="entry name" value="PUA domain-like"/>
    <property type="match status" value="1"/>
</dbReference>
<reference evidence="15 16" key="1">
    <citation type="journal article" date="2019" name="Int. J. Syst. Evol. Microbiol.">
        <title>The Global Catalogue of Microorganisms (GCM) 10K type strain sequencing project: providing services to taxonomists for standard genome sequencing and annotation.</title>
        <authorList>
            <consortium name="The Broad Institute Genomics Platform"/>
            <consortium name="The Broad Institute Genome Sequencing Center for Infectious Disease"/>
            <person name="Wu L."/>
            <person name="Ma J."/>
        </authorList>
    </citation>
    <scope>NUCLEOTIDE SEQUENCE [LARGE SCALE GENOMIC DNA]</scope>
    <source>
        <strain evidence="15 16">JCM 15503</strain>
    </source>
</reference>
<keyword evidence="8 12" id="KW-0808">Transferase</keyword>
<evidence type="ECO:0000256" key="3">
    <source>
        <dbReference type="ARBA" id="ARBA00012328"/>
    </source>
</evidence>
<dbReference type="RefSeq" id="WP_231010608.1">
    <property type="nucleotide sequence ID" value="NZ_BAAAEW010000004.1"/>
</dbReference>
<dbReference type="InterPro" id="IPR006700">
    <property type="entry name" value="RsmE"/>
</dbReference>
<dbReference type="Proteomes" id="UP001500279">
    <property type="component" value="Unassembled WGS sequence"/>
</dbReference>
<sequence length="245" mass="26293">MAVLRLYLDAPLAESAELTLPPEASRHVQVLRLQPGDPLTVFNGQGGEWAAEITRMGRHDVDLRVGVHDPVQRELARRVTLAIGMPANERMDALIEKATELGAAAIQPLQCARSVLKLSGERADKRRAHWQGVAVAAAEQSGRTVVPQVEPIRTLDNWLGTLPATLADDSQRLLLSFAEDARTPRMLAETAAAITSLCLLSGPEGGLDEREEALARARGFVTQSLGARVLRADTAPLAALALLGL</sequence>
<evidence type="ECO:0000256" key="10">
    <source>
        <dbReference type="ARBA" id="ARBA00025699"/>
    </source>
</evidence>
<comment type="similarity">
    <text evidence="2 12">Belongs to the RNA methyltransferase RsmE family.</text>
</comment>
<keyword evidence="6 12" id="KW-0698">rRNA processing</keyword>
<evidence type="ECO:0000259" key="14">
    <source>
        <dbReference type="Pfam" id="PF20260"/>
    </source>
</evidence>
<dbReference type="PIRSF" id="PIRSF015601">
    <property type="entry name" value="MTase_slr0722"/>
    <property type="match status" value="1"/>
</dbReference>
<feature type="domain" description="Ribosomal RNA small subunit methyltransferase E PUA-like" evidence="14">
    <location>
        <begin position="21"/>
        <end position="65"/>
    </location>
</feature>